<comment type="caution">
    <text evidence="2">The sequence shown here is derived from an EMBL/GenBank/DDBJ whole genome shotgun (WGS) entry which is preliminary data.</text>
</comment>
<dbReference type="Proteomes" id="UP000618754">
    <property type="component" value="Unassembled WGS sequence"/>
</dbReference>
<dbReference type="EMBL" id="JACWMW010000003">
    <property type="protein sequence ID" value="MBD1386519.1"/>
    <property type="molecule type" value="Genomic_DNA"/>
</dbReference>
<keyword evidence="3" id="KW-1185">Reference proteome</keyword>
<sequence length="304" mass="31782">MKKTLYIACSLLLIIAGCTKTKITQQGDMAVGAQIKLIHAAPGVPAVDGYVNGTKVSAITTYSVTDNMIVTSITTGFPYLGVFPSSNYLVSRPGSTNIKFVTATPKPVLNNPQTLVPTAVAGEITQPTTDGGAYSAFLMGLPGGSTNGLTVKVVEDKFPAPIASKAFIRFANMVPNGTAVDLNGTFTLAGAAIATKTLITNTSYGTVTDFVPIDVNPASTTNYKFQMALAGTSTTFGSITIDIPLAPNRYYTVIGRGLAANYTVPGTGIILKATARPTLPVTNPETKAPEIYYNAPGITYYTNK</sequence>
<evidence type="ECO:0000313" key="2">
    <source>
        <dbReference type="EMBL" id="MBD1386519.1"/>
    </source>
</evidence>
<dbReference type="InterPro" id="IPR025510">
    <property type="entry name" value="DUF4397"/>
</dbReference>
<dbReference type="PROSITE" id="PS51257">
    <property type="entry name" value="PROKAR_LIPOPROTEIN"/>
    <property type="match status" value="1"/>
</dbReference>
<evidence type="ECO:0000313" key="3">
    <source>
        <dbReference type="Proteomes" id="UP000618754"/>
    </source>
</evidence>
<accession>A0ABR7X7H3</accession>
<feature type="domain" description="DUF4397" evidence="1">
    <location>
        <begin position="33"/>
        <end position="182"/>
    </location>
</feature>
<evidence type="ECO:0000259" key="1">
    <source>
        <dbReference type="Pfam" id="PF14344"/>
    </source>
</evidence>
<gene>
    <name evidence="2" type="ORF">IDJ75_14630</name>
</gene>
<dbReference type="RefSeq" id="WP_191176365.1">
    <property type="nucleotide sequence ID" value="NZ_JACWMW010000003.1"/>
</dbReference>
<dbReference type="Pfam" id="PF14344">
    <property type="entry name" value="DUF4397"/>
    <property type="match status" value="1"/>
</dbReference>
<reference evidence="2 3" key="1">
    <citation type="submission" date="2020-09" db="EMBL/GenBank/DDBJ databases">
        <title>Novel species of Mucilaginibacter isolated from a glacier on the Tibetan Plateau.</title>
        <authorList>
            <person name="Liu Q."/>
            <person name="Xin Y.-H."/>
        </authorList>
    </citation>
    <scope>NUCLEOTIDE SEQUENCE [LARGE SCALE GENOMIC DNA]</scope>
    <source>
        <strain evidence="2 3">CGMCC 1.13878</strain>
    </source>
</reference>
<organism evidence="2 3">
    <name type="scientific">Mucilaginibacter rigui</name>
    <dbReference type="NCBI Taxonomy" id="534635"/>
    <lineage>
        <taxon>Bacteria</taxon>
        <taxon>Pseudomonadati</taxon>
        <taxon>Bacteroidota</taxon>
        <taxon>Sphingobacteriia</taxon>
        <taxon>Sphingobacteriales</taxon>
        <taxon>Sphingobacteriaceae</taxon>
        <taxon>Mucilaginibacter</taxon>
    </lineage>
</organism>
<protein>
    <submittedName>
        <fullName evidence="2">DUF4397 domain-containing protein</fullName>
    </submittedName>
</protein>
<proteinExistence type="predicted"/>
<name>A0ABR7X7H3_9SPHI</name>